<protein>
    <submittedName>
        <fullName evidence="1">32888_t:CDS:1</fullName>
    </submittedName>
</protein>
<evidence type="ECO:0000313" key="2">
    <source>
        <dbReference type="Proteomes" id="UP000789920"/>
    </source>
</evidence>
<proteinExistence type="predicted"/>
<keyword evidence="2" id="KW-1185">Reference proteome</keyword>
<dbReference type="EMBL" id="CAJVQC010044121">
    <property type="protein sequence ID" value="CAG8778944.1"/>
    <property type="molecule type" value="Genomic_DNA"/>
</dbReference>
<evidence type="ECO:0000313" key="1">
    <source>
        <dbReference type="EMBL" id="CAG8778944.1"/>
    </source>
</evidence>
<feature type="non-terminal residue" evidence="1">
    <location>
        <position position="367"/>
    </location>
</feature>
<comment type="caution">
    <text evidence="1">The sequence shown here is derived from an EMBL/GenBank/DDBJ whole genome shotgun (WGS) entry which is preliminary data.</text>
</comment>
<reference evidence="1" key="1">
    <citation type="submission" date="2021-06" db="EMBL/GenBank/DDBJ databases">
        <authorList>
            <person name="Kallberg Y."/>
            <person name="Tangrot J."/>
            <person name="Rosling A."/>
        </authorList>
    </citation>
    <scope>NUCLEOTIDE SEQUENCE</scope>
    <source>
        <strain evidence="1">MA461A</strain>
    </source>
</reference>
<organism evidence="1 2">
    <name type="scientific">Racocetra persica</name>
    <dbReference type="NCBI Taxonomy" id="160502"/>
    <lineage>
        <taxon>Eukaryota</taxon>
        <taxon>Fungi</taxon>
        <taxon>Fungi incertae sedis</taxon>
        <taxon>Mucoromycota</taxon>
        <taxon>Glomeromycotina</taxon>
        <taxon>Glomeromycetes</taxon>
        <taxon>Diversisporales</taxon>
        <taxon>Gigasporaceae</taxon>
        <taxon>Racocetra</taxon>
    </lineage>
</organism>
<sequence length="367" mass="42483">NQVVADEPDLNYLSKQTNDELNSGISSIYENENEENSLDGNSDEEDVVELTDISFNSFVGSKTDNKNYNWKLKNNESVRGQLINMTKRAIEEMKQSDKVRTVIYHRSSLEFKQDMYSWFNDDWIPLKTKALSKINLTVKAFSGEISEFITKVENFCTSYDYLRARKLLLEKMVKQSTNIKFKQILKVLDLFLENPYLFIRKNGQQQKYTEIQYVIKMVDPILKIIFSDCQSLVRLIWGETISQVTNNSKRKIDLCIRTEDGTKELSHSECAQKATMIKILKDQSKSFRTNKCILNKYLENDLPGEALENITVFELQLAALKGQLIGVDLLDEGLYFGFDGPAFEFLAQICSIDVLKQILEVLYYFKI</sequence>
<gene>
    <name evidence="1" type="ORF">RPERSI_LOCUS17298</name>
</gene>
<feature type="non-terminal residue" evidence="1">
    <location>
        <position position="1"/>
    </location>
</feature>
<name>A0ACA9R6E5_9GLOM</name>
<accession>A0ACA9R6E5</accession>
<dbReference type="Proteomes" id="UP000789920">
    <property type="component" value="Unassembled WGS sequence"/>
</dbReference>